<organism evidence="3 4">
    <name type="scientific">Seminavis robusta</name>
    <dbReference type="NCBI Taxonomy" id="568900"/>
    <lineage>
        <taxon>Eukaryota</taxon>
        <taxon>Sar</taxon>
        <taxon>Stramenopiles</taxon>
        <taxon>Ochrophyta</taxon>
        <taxon>Bacillariophyta</taxon>
        <taxon>Bacillariophyceae</taxon>
        <taxon>Bacillariophycidae</taxon>
        <taxon>Naviculales</taxon>
        <taxon>Naviculaceae</taxon>
        <taxon>Seminavis</taxon>
    </lineage>
</organism>
<sequence length="667" mass="72837">MVVESTMYTHGTSTSVSAGTTNERQSNPLSSSARAAAARDQVLDLVLESDGDGEKNACSSKDLREKEKAQEKTSHPPNREGLDQTVNIQSSTITQKQVSQMVLVNDEVDAALDNSAMENVEAGKTQKETTVEPTCSTSVSGELRPPTTTLQRDGRSGTHHSRMQPGVYSVQNSEAQRVEWRMSLSDQPSGTALTLSSLGSGNNITLDIRNAASLPTALRVSETGAPPVLGTAQEVNMGQLEASLDARNCKRRKTICHIALGGTILLAFIVLLGLIFGIDNDNQAESSSSGEEMPATEAPSRSPTASPTILADTWNGLPDSTLDALEDPDSPQALAYDWILSDSNLTSYPAWKVLQRFALAVFYFSTGGEDWILNTDWLGYDLDECSWYFKKLVGSVQDTSFLGEQHEGASAELQFADSVCNSDGKYKYLVFTENNMDGTLPPEISLLSDSLLYLEVGSNENLYGWIPSEIGLLTNLQKFYADRNQHSGQLPTEMGQLSNLQELELGYNPFTGSLPSEMGNMEALYFLSVRRCFEMSGTLPTELYKLTNMATFYVHGLKSVTGGKLLPEIGRMTKLESFVAHHIPFNTSILTEFGLLSDLFMLNLWQCHMTGTVPSELFLLTNLKNLDIDDNTLTGTIATEFGLFPNMTTALLNGNFFTGTLAAWVHF</sequence>
<protein>
    <submittedName>
        <fullName evidence="3">Leucine Rich Repeat</fullName>
    </submittedName>
</protein>
<dbReference type="SUPFAM" id="SSF52058">
    <property type="entry name" value="L domain-like"/>
    <property type="match status" value="1"/>
</dbReference>
<gene>
    <name evidence="3" type="ORF">SEMRO_341_G121400.1</name>
</gene>
<dbReference type="Proteomes" id="UP001153069">
    <property type="component" value="Unassembled WGS sequence"/>
</dbReference>
<evidence type="ECO:0000313" key="4">
    <source>
        <dbReference type="Proteomes" id="UP001153069"/>
    </source>
</evidence>
<dbReference type="AlphaFoldDB" id="A0A9N8DX76"/>
<feature type="region of interest" description="Disordered" evidence="1">
    <location>
        <begin position="1"/>
        <end position="84"/>
    </location>
</feature>
<dbReference type="PANTHER" id="PTHR48009">
    <property type="entry name" value="LEUCINE-RICH REPEAT (LRR) FAMILY PROTEIN"/>
    <property type="match status" value="1"/>
</dbReference>
<dbReference type="EMBL" id="CAICTM010000340">
    <property type="protein sequence ID" value="CAB9508280.1"/>
    <property type="molecule type" value="Genomic_DNA"/>
</dbReference>
<feature type="compositionally biased region" description="Low complexity" evidence="1">
    <location>
        <begin position="30"/>
        <end position="39"/>
    </location>
</feature>
<proteinExistence type="predicted"/>
<feature type="compositionally biased region" description="Polar residues" evidence="1">
    <location>
        <begin position="131"/>
        <end position="151"/>
    </location>
</feature>
<comment type="caution">
    <text evidence="3">The sequence shown here is derived from an EMBL/GenBank/DDBJ whole genome shotgun (WGS) entry which is preliminary data.</text>
</comment>
<keyword evidence="4" id="KW-1185">Reference proteome</keyword>
<accession>A0A9N8DX76</accession>
<dbReference type="InterPro" id="IPR032675">
    <property type="entry name" value="LRR_dom_sf"/>
</dbReference>
<feature type="compositionally biased region" description="Basic and acidic residues" evidence="1">
    <location>
        <begin position="61"/>
        <end position="82"/>
    </location>
</feature>
<keyword evidence="2" id="KW-0812">Transmembrane</keyword>
<evidence type="ECO:0000256" key="1">
    <source>
        <dbReference type="SAM" id="MobiDB-lite"/>
    </source>
</evidence>
<dbReference type="PANTHER" id="PTHR48009:SF16">
    <property type="entry name" value="LEUCINE-RICH REPEAT-CONTAINING N-TERMINAL PLANT-TYPE DOMAIN-CONTAINING PROTEIN"/>
    <property type="match status" value="1"/>
</dbReference>
<dbReference type="InterPro" id="IPR001611">
    <property type="entry name" value="Leu-rich_rpt"/>
</dbReference>
<evidence type="ECO:0000256" key="2">
    <source>
        <dbReference type="SAM" id="Phobius"/>
    </source>
</evidence>
<dbReference type="InterPro" id="IPR053213">
    <property type="entry name" value="RLP29"/>
</dbReference>
<keyword evidence="2" id="KW-0472">Membrane</keyword>
<dbReference type="Gene3D" id="3.80.10.10">
    <property type="entry name" value="Ribonuclease Inhibitor"/>
    <property type="match status" value="2"/>
</dbReference>
<keyword evidence="2" id="KW-1133">Transmembrane helix</keyword>
<feature type="region of interest" description="Disordered" evidence="1">
    <location>
        <begin position="122"/>
        <end position="165"/>
    </location>
</feature>
<evidence type="ECO:0000313" key="3">
    <source>
        <dbReference type="EMBL" id="CAB9508280.1"/>
    </source>
</evidence>
<name>A0A9N8DX76_9STRA</name>
<feature type="transmembrane region" description="Helical" evidence="2">
    <location>
        <begin position="255"/>
        <end position="278"/>
    </location>
</feature>
<feature type="region of interest" description="Disordered" evidence="1">
    <location>
        <begin position="283"/>
        <end position="308"/>
    </location>
</feature>
<dbReference type="Pfam" id="PF00560">
    <property type="entry name" value="LRR_1"/>
    <property type="match status" value="1"/>
</dbReference>
<feature type="compositionally biased region" description="Polar residues" evidence="1">
    <location>
        <begin position="1"/>
        <end position="29"/>
    </location>
</feature>
<reference evidence="3" key="1">
    <citation type="submission" date="2020-06" db="EMBL/GenBank/DDBJ databases">
        <authorList>
            <consortium name="Plant Systems Biology data submission"/>
        </authorList>
    </citation>
    <scope>NUCLEOTIDE SEQUENCE</scope>
    <source>
        <strain evidence="3">D6</strain>
    </source>
</reference>